<evidence type="ECO:0000256" key="1">
    <source>
        <dbReference type="ARBA" id="ARBA00007637"/>
    </source>
</evidence>
<dbReference type="SUPFAM" id="SSF51735">
    <property type="entry name" value="NAD(P)-binding Rossmann-fold domains"/>
    <property type="match status" value="1"/>
</dbReference>
<evidence type="ECO:0000313" key="4">
    <source>
        <dbReference type="Proteomes" id="UP000178577"/>
    </source>
</evidence>
<comment type="caution">
    <text evidence="3">The sequence shown here is derived from an EMBL/GenBank/DDBJ whole genome shotgun (WGS) entry which is preliminary data.</text>
</comment>
<gene>
    <name evidence="3" type="ORF">A2693_02770</name>
</gene>
<dbReference type="Proteomes" id="UP000178577">
    <property type="component" value="Unassembled WGS sequence"/>
</dbReference>
<dbReference type="InterPro" id="IPR001509">
    <property type="entry name" value="Epimerase_deHydtase"/>
</dbReference>
<evidence type="ECO:0000259" key="2">
    <source>
        <dbReference type="Pfam" id="PF01370"/>
    </source>
</evidence>
<sequence length="301" mass="35465">MAKLKIFLTGKQGFIGRNIFELLDKKYQFIAPSHDELELVDSDAVYKFMKKNPIDIVIHLANRGGNQKEANFEHVTSYNLRMFFNIVRNDQFFKKMILVGSGAEYGKQLSISKVKETDFDSRIPSDDFGLYKYICAKYIEKSENIVNLRIFGLYGKYENWQYRFISNTICKVIFNMPITINQNIFFDYLYVEDFTKILDHFLTHDGKFKTYNVGTGVPIDLVSIAQKILKISGKKLPIKIMKSGLNNEYTCDNQRLKDEIIGLKFSNFDEKLEYLYRWYQKNISKIDKNSLNLNRVEIWRR</sequence>
<dbReference type="AlphaFoldDB" id="A0A1F5G914"/>
<dbReference type="PANTHER" id="PTHR43000">
    <property type="entry name" value="DTDP-D-GLUCOSE 4,6-DEHYDRATASE-RELATED"/>
    <property type="match status" value="1"/>
</dbReference>
<dbReference type="Pfam" id="PF01370">
    <property type="entry name" value="Epimerase"/>
    <property type="match status" value="1"/>
</dbReference>
<reference evidence="3 4" key="1">
    <citation type="journal article" date="2016" name="Nat. Commun.">
        <title>Thousands of microbial genomes shed light on interconnected biogeochemical processes in an aquifer system.</title>
        <authorList>
            <person name="Anantharaman K."/>
            <person name="Brown C.T."/>
            <person name="Hug L.A."/>
            <person name="Sharon I."/>
            <person name="Castelle C.J."/>
            <person name="Probst A.J."/>
            <person name="Thomas B.C."/>
            <person name="Singh A."/>
            <person name="Wilkins M.J."/>
            <person name="Karaoz U."/>
            <person name="Brodie E.L."/>
            <person name="Williams K.H."/>
            <person name="Hubbard S.S."/>
            <person name="Banfield J.F."/>
        </authorList>
    </citation>
    <scope>NUCLEOTIDE SEQUENCE [LARGE SCALE GENOMIC DNA]</scope>
</reference>
<dbReference type="Gene3D" id="3.40.50.720">
    <property type="entry name" value="NAD(P)-binding Rossmann-like Domain"/>
    <property type="match status" value="1"/>
</dbReference>
<comment type="similarity">
    <text evidence="1">Belongs to the NAD(P)-dependent epimerase/dehydratase family.</text>
</comment>
<accession>A0A1F5G914</accession>
<feature type="domain" description="NAD-dependent epimerase/dehydratase" evidence="2">
    <location>
        <begin position="6"/>
        <end position="214"/>
    </location>
</feature>
<dbReference type="InterPro" id="IPR036291">
    <property type="entry name" value="NAD(P)-bd_dom_sf"/>
</dbReference>
<organism evidence="3 4">
    <name type="scientific">Candidatus Curtissbacteria bacterium RIFCSPHIGHO2_01_FULL_40_12</name>
    <dbReference type="NCBI Taxonomy" id="1797710"/>
    <lineage>
        <taxon>Bacteria</taxon>
        <taxon>Candidatus Curtissiibacteriota</taxon>
    </lineage>
</organism>
<proteinExistence type="inferred from homology"/>
<name>A0A1F5G914_9BACT</name>
<evidence type="ECO:0000313" key="3">
    <source>
        <dbReference type="EMBL" id="OGD88352.1"/>
    </source>
</evidence>
<protein>
    <recommendedName>
        <fullName evidence="2">NAD-dependent epimerase/dehydratase domain-containing protein</fullName>
    </recommendedName>
</protein>
<dbReference type="EMBL" id="MFAY01000041">
    <property type="protein sequence ID" value="OGD88352.1"/>
    <property type="molecule type" value="Genomic_DNA"/>
</dbReference>